<sequence>MEFNKDTQLIVFEQISQTQVIEARFESMFRKLAANFALFFFQKVLDKDPLGPILQKYNIVQVKHGLLYLDLNRWLGDIDKVIRTLNKVHINHAVLQQTELVLKANVNLEGVLNRDKKDYIFDELDLEDDGELNSITPIRD</sequence>
<comment type="caution">
    <text evidence="1">The sequence shown here is derived from an EMBL/GenBank/DDBJ whole genome shotgun (WGS) entry which is preliminary data.</text>
</comment>
<accession>A0A834IEQ5</accession>
<dbReference type="Proteomes" id="UP000625711">
    <property type="component" value="Unassembled WGS sequence"/>
</dbReference>
<evidence type="ECO:0000313" key="2">
    <source>
        <dbReference type="Proteomes" id="UP000625711"/>
    </source>
</evidence>
<organism evidence="1 2">
    <name type="scientific">Rhynchophorus ferrugineus</name>
    <name type="common">Red palm weevil</name>
    <name type="synonym">Curculio ferrugineus</name>
    <dbReference type="NCBI Taxonomy" id="354439"/>
    <lineage>
        <taxon>Eukaryota</taxon>
        <taxon>Metazoa</taxon>
        <taxon>Ecdysozoa</taxon>
        <taxon>Arthropoda</taxon>
        <taxon>Hexapoda</taxon>
        <taxon>Insecta</taxon>
        <taxon>Pterygota</taxon>
        <taxon>Neoptera</taxon>
        <taxon>Endopterygota</taxon>
        <taxon>Coleoptera</taxon>
        <taxon>Polyphaga</taxon>
        <taxon>Cucujiformia</taxon>
        <taxon>Curculionidae</taxon>
        <taxon>Dryophthorinae</taxon>
        <taxon>Rhynchophorus</taxon>
    </lineage>
</organism>
<keyword evidence="2" id="KW-1185">Reference proteome</keyword>
<name>A0A834IEQ5_RHYFE</name>
<dbReference type="AlphaFoldDB" id="A0A834IEQ5"/>
<protein>
    <submittedName>
        <fullName evidence="1">Uncharacterized protein</fullName>
    </submittedName>
</protein>
<reference evidence="1" key="1">
    <citation type="submission" date="2020-08" db="EMBL/GenBank/DDBJ databases">
        <title>Genome sequencing and assembly of the red palm weevil Rhynchophorus ferrugineus.</title>
        <authorList>
            <person name="Dias G.B."/>
            <person name="Bergman C.M."/>
            <person name="Manee M."/>
        </authorList>
    </citation>
    <scope>NUCLEOTIDE SEQUENCE</scope>
    <source>
        <strain evidence="1">AA-2017</strain>
        <tissue evidence="1">Whole larva</tissue>
    </source>
</reference>
<dbReference type="OrthoDB" id="363185at2759"/>
<gene>
    <name evidence="1" type="ORF">GWI33_009925</name>
</gene>
<proteinExistence type="predicted"/>
<dbReference type="EMBL" id="JAACXV010005974">
    <property type="protein sequence ID" value="KAF7276683.1"/>
    <property type="molecule type" value="Genomic_DNA"/>
</dbReference>
<evidence type="ECO:0000313" key="1">
    <source>
        <dbReference type="EMBL" id="KAF7276683.1"/>
    </source>
</evidence>